<dbReference type="InterPro" id="IPR000477">
    <property type="entry name" value="RT_dom"/>
</dbReference>
<keyword evidence="12" id="KW-1185">Reference proteome</keyword>
<dbReference type="SUPFAM" id="SSF50630">
    <property type="entry name" value="Acid proteases"/>
    <property type="match status" value="1"/>
</dbReference>
<evidence type="ECO:0000256" key="1">
    <source>
        <dbReference type="ARBA" id="ARBA00010879"/>
    </source>
</evidence>
<dbReference type="InterPro" id="IPR043128">
    <property type="entry name" value="Rev_trsase/Diguanyl_cyclase"/>
</dbReference>
<dbReference type="Gene3D" id="3.30.70.270">
    <property type="match status" value="2"/>
</dbReference>
<evidence type="ECO:0000256" key="4">
    <source>
        <dbReference type="ARBA" id="ARBA00022695"/>
    </source>
</evidence>
<dbReference type="PROSITE" id="PS50175">
    <property type="entry name" value="ASP_PROT_RETROV"/>
    <property type="match status" value="1"/>
</dbReference>
<comment type="caution">
    <text evidence="11">The sequence shown here is derived from an EMBL/GenBank/DDBJ whole genome shotgun (WGS) entry which is preliminary data.</text>
</comment>
<dbReference type="Proteomes" id="UP001145742">
    <property type="component" value="Unassembled WGS sequence"/>
</dbReference>
<accession>A0ABQ9D025</accession>
<evidence type="ECO:0000256" key="7">
    <source>
        <dbReference type="ARBA" id="ARBA00022801"/>
    </source>
</evidence>
<dbReference type="InterPro" id="IPR010661">
    <property type="entry name" value="RVT_thumb"/>
</dbReference>
<evidence type="ECO:0000313" key="12">
    <source>
        <dbReference type="Proteomes" id="UP001145742"/>
    </source>
</evidence>
<name>A0ABQ9D025_9PASS</name>
<evidence type="ECO:0000256" key="2">
    <source>
        <dbReference type="ARBA" id="ARBA00012180"/>
    </source>
</evidence>
<organism evidence="11 12">
    <name type="scientific">Willisornis vidua</name>
    <name type="common">Xingu scale-backed antbird</name>
    <dbReference type="NCBI Taxonomy" id="1566151"/>
    <lineage>
        <taxon>Eukaryota</taxon>
        <taxon>Metazoa</taxon>
        <taxon>Chordata</taxon>
        <taxon>Craniata</taxon>
        <taxon>Vertebrata</taxon>
        <taxon>Euteleostomi</taxon>
        <taxon>Archelosauria</taxon>
        <taxon>Archosauria</taxon>
        <taxon>Dinosauria</taxon>
        <taxon>Saurischia</taxon>
        <taxon>Theropoda</taxon>
        <taxon>Coelurosauria</taxon>
        <taxon>Aves</taxon>
        <taxon>Neognathae</taxon>
        <taxon>Neoaves</taxon>
        <taxon>Telluraves</taxon>
        <taxon>Australaves</taxon>
        <taxon>Passeriformes</taxon>
        <taxon>Thamnophilidae</taxon>
        <taxon>Willisornis</taxon>
    </lineage>
</organism>
<dbReference type="InterPro" id="IPR001995">
    <property type="entry name" value="Peptidase_A2_cat"/>
</dbReference>
<gene>
    <name evidence="11" type="ORF">WISP_94951</name>
</gene>
<dbReference type="SUPFAM" id="SSF56672">
    <property type="entry name" value="DNA/RNA polymerases"/>
    <property type="match status" value="1"/>
</dbReference>
<reference evidence="11" key="1">
    <citation type="submission" date="2019-10" db="EMBL/GenBank/DDBJ databases">
        <authorList>
            <person name="Soares A.E.R."/>
            <person name="Aleixo A."/>
            <person name="Schneider P."/>
            <person name="Miyaki C.Y."/>
            <person name="Schneider M.P."/>
            <person name="Mello C."/>
            <person name="Vasconcelos A.T.R."/>
        </authorList>
    </citation>
    <scope>NUCLEOTIDE SEQUENCE</scope>
    <source>
        <tissue evidence="11">Muscle</tissue>
    </source>
</reference>
<keyword evidence="5" id="KW-0540">Nuclease</keyword>
<dbReference type="EMBL" id="WHWB01034213">
    <property type="protein sequence ID" value="KAJ7412658.1"/>
    <property type="molecule type" value="Genomic_DNA"/>
</dbReference>
<keyword evidence="3" id="KW-0808">Transferase</keyword>
<keyword evidence="7" id="KW-0378">Hydrolase</keyword>
<dbReference type="PANTHER" id="PTHR41694">
    <property type="entry name" value="ENDOGENOUS RETROVIRUS GROUP K MEMBER POL PROTEIN"/>
    <property type="match status" value="1"/>
</dbReference>
<dbReference type="PANTHER" id="PTHR41694:SF3">
    <property type="entry name" value="RNA-DIRECTED DNA POLYMERASE-RELATED"/>
    <property type="match status" value="1"/>
</dbReference>
<keyword evidence="8" id="KW-0695">RNA-directed DNA polymerase</keyword>
<dbReference type="InterPro" id="IPR043502">
    <property type="entry name" value="DNA/RNA_pol_sf"/>
</dbReference>
<evidence type="ECO:0000256" key="6">
    <source>
        <dbReference type="ARBA" id="ARBA00022759"/>
    </source>
</evidence>
<feature type="domain" description="Peptidase A2" evidence="9">
    <location>
        <begin position="106"/>
        <end position="139"/>
    </location>
</feature>
<sequence length="268" mass="29568">MTTPTNTEALKGTFLVTGMAQAADMGRVIVPTVLTVTDANSFSVFIKPSFFPVEFLPEDNIVQLLLLKGVQHNKDFSMGGLVTGQNNGSTNARLFSFPNLGRRINVNEFLDTGADVTVVADKDWPQEWPTLIPSIDIRGGMKNSPTISQTMVSQILGPVRQKYPGEVIYHYMDDILFSASDLPKLKSVHDSVAEALVAYGLEVPLEKTETTTPWQYLGLLLSSKIFVPQKVVISTKMKTLKQLQVLLGNIDWVRSYLGLSTDFLAPLF</sequence>
<evidence type="ECO:0000256" key="3">
    <source>
        <dbReference type="ARBA" id="ARBA00022679"/>
    </source>
</evidence>
<proteinExistence type="inferred from homology"/>
<dbReference type="PROSITE" id="PS50878">
    <property type="entry name" value="RT_POL"/>
    <property type="match status" value="1"/>
</dbReference>
<evidence type="ECO:0000259" key="10">
    <source>
        <dbReference type="PROSITE" id="PS50878"/>
    </source>
</evidence>
<evidence type="ECO:0000256" key="5">
    <source>
        <dbReference type="ARBA" id="ARBA00022722"/>
    </source>
</evidence>
<comment type="similarity">
    <text evidence="1">Belongs to the beta type-B retroviral polymerase family. HERV class-II K(HML-2) pol subfamily.</text>
</comment>
<evidence type="ECO:0000259" key="9">
    <source>
        <dbReference type="PROSITE" id="PS50175"/>
    </source>
</evidence>
<feature type="domain" description="Reverse transcriptase" evidence="10">
    <location>
        <begin position="1"/>
        <end position="221"/>
    </location>
</feature>
<dbReference type="EC" id="3.1.26.4" evidence="2"/>
<dbReference type="Pfam" id="PF06817">
    <property type="entry name" value="RVT_thumb"/>
    <property type="match status" value="1"/>
</dbReference>
<evidence type="ECO:0000256" key="8">
    <source>
        <dbReference type="ARBA" id="ARBA00022918"/>
    </source>
</evidence>
<evidence type="ECO:0000313" key="11">
    <source>
        <dbReference type="EMBL" id="KAJ7412658.1"/>
    </source>
</evidence>
<keyword evidence="6" id="KW-0255">Endonuclease</keyword>
<dbReference type="Pfam" id="PF00078">
    <property type="entry name" value="RVT_1"/>
    <property type="match status" value="1"/>
</dbReference>
<protein>
    <recommendedName>
        <fullName evidence="2">ribonuclease H</fullName>
        <ecNumber evidence="2">3.1.26.4</ecNumber>
    </recommendedName>
</protein>
<dbReference type="InterPro" id="IPR021109">
    <property type="entry name" value="Peptidase_aspartic_dom_sf"/>
</dbReference>
<keyword evidence="4" id="KW-0548">Nucleotidyltransferase</keyword>